<gene>
    <name evidence="2" type="ORF">KHQ06_08090</name>
</gene>
<proteinExistence type="predicted"/>
<evidence type="ECO:0000313" key="3">
    <source>
        <dbReference type="Proteomes" id="UP000683310"/>
    </source>
</evidence>
<protein>
    <submittedName>
        <fullName evidence="2">Uncharacterized protein</fullName>
    </submittedName>
</protein>
<sequence>MRRVSRDDDYDDYDDEHNPKRGPGEPGGLGEAVARVPDDELSDLIGDEASAFLAAATAAADGPGSPSVRTPPPNRSGLRNPF</sequence>
<evidence type="ECO:0000313" key="2">
    <source>
        <dbReference type="EMBL" id="QVI22912.1"/>
    </source>
</evidence>
<keyword evidence="3" id="KW-1185">Reference proteome</keyword>
<evidence type="ECO:0000256" key="1">
    <source>
        <dbReference type="SAM" id="MobiDB-lite"/>
    </source>
</evidence>
<dbReference type="EMBL" id="CP074371">
    <property type="protein sequence ID" value="QVI22912.1"/>
    <property type="molecule type" value="Genomic_DNA"/>
</dbReference>
<organism evidence="2 3">
    <name type="scientific">Nocardia tengchongensis</name>
    <dbReference type="NCBI Taxonomy" id="2055889"/>
    <lineage>
        <taxon>Bacteria</taxon>
        <taxon>Bacillati</taxon>
        <taxon>Actinomycetota</taxon>
        <taxon>Actinomycetes</taxon>
        <taxon>Mycobacteriales</taxon>
        <taxon>Nocardiaceae</taxon>
        <taxon>Nocardia</taxon>
    </lineage>
</organism>
<feature type="region of interest" description="Disordered" evidence="1">
    <location>
        <begin position="1"/>
        <end position="32"/>
    </location>
</feature>
<dbReference type="Proteomes" id="UP000683310">
    <property type="component" value="Chromosome"/>
</dbReference>
<name>A0ABX8CSK0_9NOCA</name>
<feature type="region of interest" description="Disordered" evidence="1">
    <location>
        <begin position="56"/>
        <end position="82"/>
    </location>
</feature>
<accession>A0ABX8CSK0</accession>
<reference evidence="2 3" key="1">
    <citation type="submission" date="2021-04" db="EMBL/GenBank/DDBJ databases">
        <title>Nocardia tengchongensis.</title>
        <authorList>
            <person name="Zhuang k."/>
            <person name="Ran Y."/>
            <person name="Li W."/>
        </authorList>
    </citation>
    <scope>NUCLEOTIDE SEQUENCE [LARGE SCALE GENOMIC DNA]</scope>
    <source>
        <strain evidence="2 3">CFH S0057</strain>
    </source>
</reference>